<feature type="domain" description="Transposase DDE" evidence="1">
    <location>
        <begin position="83"/>
        <end position="202"/>
    </location>
</feature>
<reference evidence="2" key="1">
    <citation type="submission" date="2019-07" db="EMBL/GenBank/DDBJ databases">
        <authorList>
            <person name="Ashton P.M."/>
            <person name="Dallman T."/>
            <person name="Nair S."/>
            <person name="De Pinna E."/>
            <person name="Peters T."/>
            <person name="Grant K."/>
        </authorList>
    </citation>
    <scope>NUCLEOTIDE SEQUENCE [LARGE SCALE GENOMIC DNA]</scope>
    <source>
        <strain evidence="2">674345</strain>
    </source>
</reference>
<dbReference type="EMBL" id="AAILSW010000132">
    <property type="protein sequence ID" value="ECF6076956.1"/>
    <property type="molecule type" value="Genomic_DNA"/>
</dbReference>
<dbReference type="Pfam" id="PF13751">
    <property type="entry name" value="DDE_Tnp_1_6"/>
    <property type="match status" value="1"/>
</dbReference>
<evidence type="ECO:0000313" key="2">
    <source>
        <dbReference type="EMBL" id="ECF6076956.1"/>
    </source>
</evidence>
<accession>A0A5Y2SM89</accession>
<dbReference type="AlphaFoldDB" id="A0A5Y2SM89"/>
<gene>
    <name evidence="2" type="ORF">FNH47_24055</name>
</gene>
<dbReference type="PANTHER" id="PTHR33408:SF2">
    <property type="entry name" value="TRANSPOSASE DDE DOMAIN-CONTAINING PROTEIN"/>
    <property type="match status" value="1"/>
</dbReference>
<name>A0A5Y2SM89_SALHO</name>
<sequence>THVTPGNVHDSQPFIARLKRQTERFGLETVAAGVDAGYFTAAVCHLTQEMGIALVPGYRRPGKGPNDYQKKQFRYDAQKDVYVCPAGEELNYGTTDRNGYRHYRSDKAVCAVCPCRAKCTTNRQMQKTITRHVWEEAKEKANALRLTPWGKKAYARRKETVERSFADAKQHHGHRYARFRGQMKVQMQCLLAAAAQNMKKMA</sequence>
<dbReference type="InterPro" id="IPR025668">
    <property type="entry name" value="Tnp_DDE_dom"/>
</dbReference>
<feature type="non-terminal residue" evidence="2">
    <location>
        <position position="1"/>
    </location>
</feature>
<evidence type="ECO:0000259" key="1">
    <source>
        <dbReference type="Pfam" id="PF13751"/>
    </source>
</evidence>
<organism evidence="2">
    <name type="scientific">Salmonella houtenae</name>
    <dbReference type="NCBI Taxonomy" id="59205"/>
    <lineage>
        <taxon>Bacteria</taxon>
        <taxon>Pseudomonadati</taxon>
        <taxon>Pseudomonadota</taxon>
        <taxon>Gammaproteobacteria</taxon>
        <taxon>Enterobacterales</taxon>
        <taxon>Enterobacteriaceae</taxon>
        <taxon>Salmonella</taxon>
    </lineage>
</organism>
<dbReference type="PANTHER" id="PTHR33408">
    <property type="entry name" value="TRANSPOSASE"/>
    <property type="match status" value="1"/>
</dbReference>
<feature type="non-terminal residue" evidence="2">
    <location>
        <position position="202"/>
    </location>
</feature>
<proteinExistence type="predicted"/>
<dbReference type="Proteomes" id="UP000839836">
    <property type="component" value="Unassembled WGS sequence"/>
</dbReference>
<comment type="caution">
    <text evidence="2">The sequence shown here is derived from an EMBL/GenBank/DDBJ whole genome shotgun (WGS) entry which is preliminary data.</text>
</comment>
<protein>
    <submittedName>
        <fullName evidence="2">Transposase</fullName>
    </submittedName>
</protein>